<feature type="compositionally biased region" description="Polar residues" evidence="1">
    <location>
        <begin position="37"/>
        <end position="63"/>
    </location>
</feature>
<evidence type="ECO:0008006" key="4">
    <source>
        <dbReference type="Google" id="ProtNLM"/>
    </source>
</evidence>
<evidence type="ECO:0000313" key="2">
    <source>
        <dbReference type="EMBL" id="GAA3005736.1"/>
    </source>
</evidence>
<sequence length="90" mass="9594">MSKAFSTTSRGSAFIDLLTAAVSGWLSASSLIARVNPRSSSGPSESRTNTASPETSTWCSVTDNRLEVSPSPIRRPWNGQTRQPSASRPP</sequence>
<gene>
    <name evidence="2" type="ORF">GCM10017559_29360</name>
</gene>
<proteinExistence type="predicted"/>
<accession>A0ABP6KI86</accession>
<comment type="caution">
    <text evidence="2">The sequence shown here is derived from an EMBL/GenBank/DDBJ whole genome shotgun (WGS) entry which is preliminary data.</text>
</comment>
<name>A0ABP6KI86_9ACTN</name>
<evidence type="ECO:0000256" key="1">
    <source>
        <dbReference type="SAM" id="MobiDB-lite"/>
    </source>
</evidence>
<feature type="compositionally biased region" description="Polar residues" evidence="1">
    <location>
        <begin position="78"/>
        <end position="90"/>
    </location>
</feature>
<dbReference type="Proteomes" id="UP001499930">
    <property type="component" value="Unassembled WGS sequence"/>
</dbReference>
<dbReference type="EMBL" id="BAAAWD010000007">
    <property type="protein sequence ID" value="GAA3005736.1"/>
    <property type="molecule type" value="Genomic_DNA"/>
</dbReference>
<feature type="region of interest" description="Disordered" evidence="1">
    <location>
        <begin position="34"/>
        <end position="90"/>
    </location>
</feature>
<keyword evidence="3" id="KW-1185">Reference proteome</keyword>
<reference evidence="3" key="1">
    <citation type="journal article" date="2019" name="Int. J. Syst. Evol. Microbiol.">
        <title>The Global Catalogue of Microorganisms (GCM) 10K type strain sequencing project: providing services to taxonomists for standard genome sequencing and annotation.</title>
        <authorList>
            <consortium name="The Broad Institute Genomics Platform"/>
            <consortium name="The Broad Institute Genome Sequencing Center for Infectious Disease"/>
            <person name="Wu L."/>
            <person name="Ma J."/>
        </authorList>
    </citation>
    <scope>NUCLEOTIDE SEQUENCE [LARGE SCALE GENOMIC DNA]</scope>
    <source>
        <strain evidence="3">JCM 3106</strain>
    </source>
</reference>
<organism evidence="2 3">
    <name type="scientific">Streptosporangium longisporum</name>
    <dbReference type="NCBI Taxonomy" id="46187"/>
    <lineage>
        <taxon>Bacteria</taxon>
        <taxon>Bacillati</taxon>
        <taxon>Actinomycetota</taxon>
        <taxon>Actinomycetes</taxon>
        <taxon>Streptosporangiales</taxon>
        <taxon>Streptosporangiaceae</taxon>
        <taxon>Streptosporangium</taxon>
    </lineage>
</organism>
<evidence type="ECO:0000313" key="3">
    <source>
        <dbReference type="Proteomes" id="UP001499930"/>
    </source>
</evidence>
<protein>
    <recommendedName>
        <fullName evidence="4">Secreted protein</fullName>
    </recommendedName>
</protein>